<dbReference type="EMBL" id="VYZN01000029">
    <property type="protein sequence ID" value="KAE9534189.1"/>
    <property type="molecule type" value="Genomic_DNA"/>
</dbReference>
<proteinExistence type="predicted"/>
<comment type="caution">
    <text evidence="1">The sequence shown here is derived from an EMBL/GenBank/DDBJ whole genome shotgun (WGS) entry which is preliminary data.</text>
</comment>
<accession>A0A6G0TKF6</accession>
<organism evidence="1 2">
    <name type="scientific">Aphis glycines</name>
    <name type="common">Soybean aphid</name>
    <dbReference type="NCBI Taxonomy" id="307491"/>
    <lineage>
        <taxon>Eukaryota</taxon>
        <taxon>Metazoa</taxon>
        <taxon>Ecdysozoa</taxon>
        <taxon>Arthropoda</taxon>
        <taxon>Hexapoda</taxon>
        <taxon>Insecta</taxon>
        <taxon>Pterygota</taxon>
        <taxon>Neoptera</taxon>
        <taxon>Paraneoptera</taxon>
        <taxon>Hemiptera</taxon>
        <taxon>Sternorrhyncha</taxon>
        <taxon>Aphidomorpha</taxon>
        <taxon>Aphidoidea</taxon>
        <taxon>Aphididae</taxon>
        <taxon>Aphidini</taxon>
        <taxon>Aphis</taxon>
        <taxon>Aphis</taxon>
    </lineage>
</organism>
<protein>
    <submittedName>
        <fullName evidence="1">Uncharacterized protein</fullName>
    </submittedName>
</protein>
<evidence type="ECO:0000313" key="2">
    <source>
        <dbReference type="Proteomes" id="UP000475862"/>
    </source>
</evidence>
<sequence length="216" mass="25768">MMSKTPVRLGNFSDKRASNDKSIVIAEFRFRYLLPYQNIIQLFLDDTIFDFIASFNTVLQPLLRECMIYYETCHCSDNIIKYIASLCLSNILDRFVHKTRYLYLWLNLRFTSVDVESLFSMYKNILSDTIVSLTSANLKKYMILENCTSYLDKHFLYYILMALRVEYTLMFHIRKSALNCNLQHLIFSNIMVSHQLWICTFTWDRNLNHHNNKKIS</sequence>
<keyword evidence="2" id="KW-1185">Reference proteome</keyword>
<dbReference type="Proteomes" id="UP000475862">
    <property type="component" value="Unassembled WGS sequence"/>
</dbReference>
<gene>
    <name evidence="1" type="ORF">AGLY_008696</name>
</gene>
<reference evidence="1 2" key="1">
    <citation type="submission" date="2019-08" db="EMBL/GenBank/DDBJ databases">
        <title>The genome of the soybean aphid Biotype 1, its phylome, world population structure and adaptation to the North American continent.</title>
        <authorList>
            <person name="Giordano R."/>
            <person name="Donthu R.K."/>
            <person name="Hernandez A.G."/>
            <person name="Wright C.L."/>
            <person name="Zimin A.V."/>
        </authorList>
    </citation>
    <scope>NUCLEOTIDE SEQUENCE [LARGE SCALE GENOMIC DNA]</scope>
    <source>
        <tissue evidence="1">Whole aphids</tissue>
    </source>
</reference>
<name>A0A6G0TKF6_APHGL</name>
<dbReference type="AlphaFoldDB" id="A0A6G0TKF6"/>
<evidence type="ECO:0000313" key="1">
    <source>
        <dbReference type="EMBL" id="KAE9534189.1"/>
    </source>
</evidence>